<evidence type="ECO:0000259" key="1">
    <source>
        <dbReference type="Pfam" id="PF00910"/>
    </source>
</evidence>
<dbReference type="OrthoDB" id="2447778at2759"/>
<protein>
    <recommendedName>
        <fullName evidence="1">Helicase superfamily 3 single-stranded DNA/RNA virus domain-containing protein</fullName>
    </recommendedName>
</protein>
<dbReference type="Proteomes" id="UP000266673">
    <property type="component" value="Unassembled WGS sequence"/>
</dbReference>
<dbReference type="GO" id="GO:0003723">
    <property type="term" value="F:RNA binding"/>
    <property type="evidence" value="ECO:0007669"/>
    <property type="project" value="InterPro"/>
</dbReference>
<dbReference type="Gene3D" id="3.40.1310.20">
    <property type="match status" value="1"/>
</dbReference>
<dbReference type="InterPro" id="IPR000605">
    <property type="entry name" value="Helicase_SF3_ssDNA/RNA_vir"/>
</dbReference>
<accession>A0A397VTU7</accession>
<name>A0A397VTU7_9GLOM</name>
<evidence type="ECO:0000313" key="2">
    <source>
        <dbReference type="EMBL" id="RIB25192.1"/>
    </source>
</evidence>
<feature type="domain" description="Helicase superfamily 3 single-stranded DNA/RNA virus" evidence="1">
    <location>
        <begin position="240"/>
        <end position="333"/>
    </location>
</feature>
<gene>
    <name evidence="2" type="ORF">C2G38_2166536</name>
</gene>
<comment type="caution">
    <text evidence="2">The sequence shown here is derived from an EMBL/GenBank/DDBJ whole genome shotgun (WGS) entry which is preliminary data.</text>
</comment>
<dbReference type="EMBL" id="QKWP01000184">
    <property type="protein sequence ID" value="RIB25192.1"/>
    <property type="molecule type" value="Genomic_DNA"/>
</dbReference>
<dbReference type="AlphaFoldDB" id="A0A397VTU7"/>
<organism evidence="2 3">
    <name type="scientific">Gigaspora rosea</name>
    <dbReference type="NCBI Taxonomy" id="44941"/>
    <lineage>
        <taxon>Eukaryota</taxon>
        <taxon>Fungi</taxon>
        <taxon>Fungi incertae sedis</taxon>
        <taxon>Mucoromycota</taxon>
        <taxon>Glomeromycotina</taxon>
        <taxon>Glomeromycetes</taxon>
        <taxon>Diversisporales</taxon>
        <taxon>Gigasporaceae</taxon>
        <taxon>Gigaspora</taxon>
    </lineage>
</organism>
<dbReference type="GO" id="GO:0003724">
    <property type="term" value="F:RNA helicase activity"/>
    <property type="evidence" value="ECO:0007669"/>
    <property type="project" value="InterPro"/>
</dbReference>
<reference evidence="2 3" key="1">
    <citation type="submission" date="2018-06" db="EMBL/GenBank/DDBJ databases">
        <title>Comparative genomics reveals the genomic features of Rhizophagus irregularis, R. cerebriforme, R. diaphanum and Gigaspora rosea, and their symbiotic lifestyle signature.</title>
        <authorList>
            <person name="Morin E."/>
            <person name="San Clemente H."/>
            <person name="Chen E.C.H."/>
            <person name="De La Providencia I."/>
            <person name="Hainaut M."/>
            <person name="Kuo A."/>
            <person name="Kohler A."/>
            <person name="Murat C."/>
            <person name="Tang N."/>
            <person name="Roy S."/>
            <person name="Loubradou J."/>
            <person name="Henrissat B."/>
            <person name="Grigoriev I.V."/>
            <person name="Corradi N."/>
            <person name="Roux C."/>
            <person name="Martin F.M."/>
        </authorList>
    </citation>
    <scope>NUCLEOTIDE SEQUENCE [LARGE SCALE GENOMIC DNA]</scope>
    <source>
        <strain evidence="2 3">DAOM 194757</strain>
    </source>
</reference>
<dbReference type="Pfam" id="PF00910">
    <property type="entry name" value="RNA_helicase"/>
    <property type="match status" value="1"/>
</dbReference>
<sequence length="562" mass="66907">MKLIKFNFTLYEKLDTLKIHITNLFNTKTCLFSILKFQFETNHNSKEPNKYHAQGFVKIRNNKQLHLGNYNSKTNKESGIKEIFKANVHVEFANGTDEEYLAYCRKFYNCCKNPAHNPNPKKGEKCECDLNDLSKFCNESCERTFAHISKDLKVAGPFEFIFNENKFNSELEEKKDENYYIKTINEVQKGSDIDEVIDKYAPYCEKWAYTPQGLERVAKPQKKTINPLKDIHRFWELCVIYIYGNRDTGKSDLCKKLFPGLYKKDDIKQFKNYNNDEINYNRDTAILINDFYNVKYSKTNVVAMYICITANSPIKNLYKNLRECNSSIDIKVFIRRVRYIIKFEGDPIDSRIGKGDITHIFEKGNKQDFNNRIFDIEFNRETTLEQAKKRQSWKNKINKYSTIENIDNITNRYVKEQLNNNIEQEQLEIQQFIEQKQLEIKQFIKQKQIKIQQFYQNLLETKNNEIEKEDNIINKLNKRKNYQLVNLKQNFDNTNAIDQEQIQIHQKLLEAKKNIVENNNDNFNMQKDIELDISEETAYEEFNRKNKNNSLYLGLKYSFNNL</sequence>
<proteinExistence type="predicted"/>
<keyword evidence="3" id="KW-1185">Reference proteome</keyword>
<evidence type="ECO:0000313" key="3">
    <source>
        <dbReference type="Proteomes" id="UP000266673"/>
    </source>
</evidence>